<accession>A0AC61S9Z3</accession>
<name>A0AC61S9Z3_9EURY</name>
<reference evidence="1" key="1">
    <citation type="submission" date="2018-09" db="EMBL/GenBank/DDBJ databases">
        <title>A genomic encyclopedia of anaerobic methanotrophic archaea.</title>
        <authorList>
            <person name="Skennerton C.T."/>
            <person name="Chadwick G.L."/>
            <person name="Laso-Perez R."/>
            <person name="Leu A.O."/>
            <person name="Speth D.R."/>
            <person name="Yu H."/>
            <person name="Morgan-Lang C."/>
            <person name="Hatzenpichler R."/>
            <person name="Goudeau D."/>
            <person name="Malmstrom R."/>
            <person name="Woyke T."/>
            <person name="Hallam S."/>
            <person name="Tyson G.W."/>
            <person name="Wegener G."/>
            <person name="Boetius A."/>
            <person name="Orphan V.J."/>
        </authorList>
    </citation>
    <scope>NUCLEOTIDE SEQUENCE</scope>
    <source>
        <strain evidence="1">CONS3730D10UFb2</strain>
    </source>
</reference>
<organism evidence="1 2">
    <name type="scientific">Candidatus Methanomarinus sp</name>
    <dbReference type="NCBI Taxonomy" id="3386244"/>
    <lineage>
        <taxon>Archaea</taxon>
        <taxon>Methanobacteriati</taxon>
        <taxon>Methanobacteriota</taxon>
        <taxon>Stenosarchaea group</taxon>
        <taxon>Methanomicrobia</taxon>
        <taxon>Methanosarcinales</taxon>
        <taxon>ANME-2 cluster</taxon>
        <taxon>Candidatus Methanocomedenaceae</taxon>
        <taxon>Candidatus Methanomarinus</taxon>
    </lineage>
</organism>
<feature type="non-terminal residue" evidence="1">
    <location>
        <position position="280"/>
    </location>
</feature>
<proteinExistence type="predicted"/>
<dbReference type="EMBL" id="QYBA01000185">
    <property type="protein sequence ID" value="TKY91503.1"/>
    <property type="molecule type" value="Genomic_DNA"/>
</dbReference>
<comment type="caution">
    <text evidence="1">The sequence shown here is derived from an EMBL/GenBank/DDBJ whole genome shotgun (WGS) entry which is preliminary data.</text>
</comment>
<evidence type="ECO:0000313" key="2">
    <source>
        <dbReference type="Proteomes" id="UP000315423"/>
    </source>
</evidence>
<gene>
    <name evidence="1" type="ORF">C5S46_05535</name>
</gene>
<evidence type="ECO:0000313" key="1">
    <source>
        <dbReference type="EMBL" id="TKY91503.1"/>
    </source>
</evidence>
<dbReference type="Proteomes" id="UP000315423">
    <property type="component" value="Unassembled WGS sequence"/>
</dbReference>
<protein>
    <submittedName>
        <fullName evidence="1">DUF2099 family protein</fullName>
    </submittedName>
</protein>
<sequence>MPHIMEILGKTRVVVKNGKVVEVGQPRIHWCPLWNKASGLKHITRETVRENMQKRINDFGMFTPRRRLDLGVFANFGISEIMMSALRRGLIDSTVTVCDGAGTVVTSNPKLVQGMSAQISGLIETEPIPGIISSITKRDGYVLDPYTARIDQSAGLELAVAHGHKRIAVSVVDLSSASAAYKLGKKTGIDVILMAAHLSGTCKEDIEALIELVDIITGCASGNIRTMVKPLIQVGTAIPLFGLTPSGKELLIERIKEIQAPILISTMDLPVLPYDKQPEP</sequence>